<dbReference type="EMBL" id="JAATIT010000004">
    <property type="protein sequence ID" value="NJB90858.1"/>
    <property type="molecule type" value="Genomic_DNA"/>
</dbReference>
<evidence type="ECO:0000313" key="6">
    <source>
        <dbReference type="EMBL" id="NJB90858.1"/>
    </source>
</evidence>
<dbReference type="PANTHER" id="PTHR48105">
    <property type="entry name" value="THIOREDOXIN REDUCTASE 1-RELATED-RELATED"/>
    <property type="match status" value="1"/>
</dbReference>
<comment type="caution">
    <text evidence="6">The sequence shown here is derived from an EMBL/GenBank/DDBJ whole genome shotgun (WGS) entry which is preliminary data.</text>
</comment>
<evidence type="ECO:0000256" key="2">
    <source>
        <dbReference type="ARBA" id="ARBA00022630"/>
    </source>
</evidence>
<evidence type="ECO:0000313" key="7">
    <source>
        <dbReference type="Proteomes" id="UP000535078"/>
    </source>
</evidence>
<name>A0A7X6BAT5_9SPHN</name>
<dbReference type="Gene3D" id="3.50.50.60">
    <property type="entry name" value="FAD/NAD(P)-binding domain"/>
    <property type="match status" value="2"/>
</dbReference>
<dbReference type="Pfam" id="PF07992">
    <property type="entry name" value="Pyr_redox_2"/>
    <property type="match status" value="1"/>
</dbReference>
<dbReference type="InterPro" id="IPR023753">
    <property type="entry name" value="FAD/NAD-binding_dom"/>
</dbReference>
<reference evidence="6 7" key="1">
    <citation type="submission" date="2020-03" db="EMBL/GenBank/DDBJ databases">
        <title>Genomic Encyclopedia of Type Strains, Phase IV (KMG-IV): sequencing the most valuable type-strain genomes for metagenomic binning, comparative biology and taxonomic classification.</title>
        <authorList>
            <person name="Goeker M."/>
        </authorList>
    </citation>
    <scope>NUCLEOTIDE SEQUENCE [LARGE SCALE GENOMIC DNA]</scope>
    <source>
        <strain evidence="6 7">DSM 25229</strain>
    </source>
</reference>
<accession>A0A7X6BAT5</accession>
<keyword evidence="2" id="KW-0285">Flavoprotein</keyword>
<dbReference type="InterPro" id="IPR050097">
    <property type="entry name" value="Ferredoxin-NADP_redctase_2"/>
</dbReference>
<keyword evidence="4" id="KW-0472">Membrane</keyword>
<evidence type="ECO:0000256" key="1">
    <source>
        <dbReference type="ARBA" id="ARBA00018719"/>
    </source>
</evidence>
<dbReference type="RefSeq" id="WP_167922242.1">
    <property type="nucleotide sequence ID" value="NZ_JAATIT010000004.1"/>
</dbReference>
<sequence length="327" mass="35013">MKRRAGATFSLSPRNGAAMLDALIIGAGPAGLTAALYLARYRRTVRVIHDGRSRLLWVPRSRNVPGFPDGIVGRDLVAKMSEHAELYGAEIEEGRVVGLAELGERGGFAARLTSGELVEARGVILATGVDTARARLDAGDHDSAVQAGTLRYCPICDGYEHRREKVAVLGSDKHGAAEAMFLRQYTSDVTLIPKAYVDLSDAQRAELADSDVKILEGQLTRLEARGEAVFVSLSGETSARRFDVIYPAFGSTPRSELAAMLGPVTDRNGCLPTSAYLDGLTPGVYAAGDVIEGLDQISVAIGHGAMAATRLHNWLRETDGHVMDARR</sequence>
<protein>
    <recommendedName>
        <fullName evidence="1">Thioredoxin reductase</fullName>
    </recommendedName>
</protein>
<keyword evidence="3 6" id="KW-0560">Oxidoreductase</keyword>
<evidence type="ECO:0000256" key="4">
    <source>
        <dbReference type="SAM" id="Phobius"/>
    </source>
</evidence>
<dbReference type="AlphaFoldDB" id="A0A7X6BAT5"/>
<gene>
    <name evidence="6" type="ORF">GGR90_003060</name>
</gene>
<evidence type="ECO:0000256" key="3">
    <source>
        <dbReference type="ARBA" id="ARBA00023002"/>
    </source>
</evidence>
<dbReference type="PRINTS" id="PR00368">
    <property type="entry name" value="FADPNR"/>
</dbReference>
<keyword evidence="7" id="KW-1185">Reference proteome</keyword>
<dbReference type="InterPro" id="IPR036188">
    <property type="entry name" value="FAD/NAD-bd_sf"/>
</dbReference>
<dbReference type="SUPFAM" id="SSF51905">
    <property type="entry name" value="FAD/NAD(P)-binding domain"/>
    <property type="match status" value="1"/>
</dbReference>
<feature type="transmembrane region" description="Helical" evidence="4">
    <location>
        <begin position="20"/>
        <end position="39"/>
    </location>
</feature>
<dbReference type="GO" id="GO:0016491">
    <property type="term" value="F:oxidoreductase activity"/>
    <property type="evidence" value="ECO:0007669"/>
    <property type="project" value="UniProtKB-KW"/>
</dbReference>
<keyword evidence="4" id="KW-1133">Transmembrane helix</keyword>
<feature type="domain" description="FAD/NAD(P)-binding" evidence="5">
    <location>
        <begin position="21"/>
        <end position="304"/>
    </location>
</feature>
<keyword evidence="4" id="KW-0812">Transmembrane</keyword>
<evidence type="ECO:0000259" key="5">
    <source>
        <dbReference type="Pfam" id="PF07992"/>
    </source>
</evidence>
<dbReference type="PRINTS" id="PR00469">
    <property type="entry name" value="PNDRDTASEII"/>
</dbReference>
<dbReference type="Proteomes" id="UP000535078">
    <property type="component" value="Unassembled WGS sequence"/>
</dbReference>
<proteinExistence type="predicted"/>
<organism evidence="6 7">
    <name type="scientific">Sphingopyxis italica</name>
    <dbReference type="NCBI Taxonomy" id="1129133"/>
    <lineage>
        <taxon>Bacteria</taxon>
        <taxon>Pseudomonadati</taxon>
        <taxon>Pseudomonadota</taxon>
        <taxon>Alphaproteobacteria</taxon>
        <taxon>Sphingomonadales</taxon>
        <taxon>Sphingomonadaceae</taxon>
        <taxon>Sphingopyxis</taxon>
    </lineage>
</organism>